<comment type="caution">
    <text evidence="8">The sequence shown here is derived from an EMBL/GenBank/DDBJ whole genome shotgun (WGS) entry which is preliminary data.</text>
</comment>
<dbReference type="Gene3D" id="2.60.40.4300">
    <property type="match status" value="2"/>
</dbReference>
<evidence type="ECO:0000259" key="7">
    <source>
        <dbReference type="PROSITE" id="PS50847"/>
    </source>
</evidence>
<accession>A0A0R1P2Q0</accession>
<feature type="compositionally biased region" description="Low complexity" evidence="5">
    <location>
        <begin position="408"/>
        <end position="425"/>
    </location>
</feature>
<evidence type="ECO:0000313" key="8">
    <source>
        <dbReference type="EMBL" id="KRL24098.1"/>
    </source>
</evidence>
<keyword evidence="6" id="KW-0812">Transmembrane</keyword>
<sequence>MKHGTITVTPENPGKPGEPINPGKGSANYPDGTDKAGLTDTVNRTITYVMSDGSKAPDAVHDSLSYTASKVIDKVTGEVLETKWSANQDFKDVDSPSVKGYKPDKKTVSNKNVAHDAKDIDVVVTYTANSAAALVQFIDNTENRTLDNLELSGKTGETIDFAKANAQLKSYLDYGYKLVANGIPTKETKFDTSDDTDVPSQVFVVRLDHTMTPGETTVPGKQTVTYVYKDKDGRVVKTKTVEQDTTFTGKTTTDEVTGETTTTWDPKDYKYTEVTTPVEPGYTADKKSVGGETVTPDDPNRSYTVVYTPNGSIVPVDPDGNPIPNTPSVPYETDPNDPTKVVDGKVPEVPSWTPKNVKPGDPVKPSDPTKDTKVPYDHTMTPGETTATGKVEGLPEKPAKAPGEKLVKTPVKAPKAVKTAEPAKTISIKESAQAQDQLPQTGEDNSKAAFGLGLASILGGIGILGAFKRKKKEN</sequence>
<dbReference type="InterPro" id="IPR019931">
    <property type="entry name" value="LPXTG_anchor"/>
</dbReference>
<organism evidence="8 9">
    <name type="scientific">Lactobacillus gallinarum DSM 10532 = JCM 2011</name>
    <dbReference type="NCBI Taxonomy" id="1423748"/>
    <lineage>
        <taxon>Bacteria</taxon>
        <taxon>Bacillati</taxon>
        <taxon>Bacillota</taxon>
        <taxon>Bacilli</taxon>
        <taxon>Lactobacillales</taxon>
        <taxon>Lactobacillaceae</taxon>
        <taxon>Lactobacillus</taxon>
    </lineage>
</organism>
<feature type="compositionally biased region" description="Basic and acidic residues" evidence="5">
    <location>
        <begin position="393"/>
        <end position="407"/>
    </location>
</feature>
<dbReference type="eggNOG" id="COG4932">
    <property type="taxonomic scope" value="Bacteria"/>
</dbReference>
<dbReference type="Gene3D" id="3.10.20.470">
    <property type="match status" value="1"/>
</dbReference>
<dbReference type="Proteomes" id="UP000051311">
    <property type="component" value="Unassembled WGS sequence"/>
</dbReference>
<dbReference type="Pfam" id="PF17966">
    <property type="entry name" value="Muc_B2"/>
    <property type="match status" value="2"/>
</dbReference>
<gene>
    <name evidence="8" type="ORF">FC37_GL000658</name>
</gene>
<dbReference type="Pfam" id="PF00746">
    <property type="entry name" value="Gram_pos_anchor"/>
    <property type="match status" value="1"/>
</dbReference>
<protein>
    <submittedName>
        <fullName evidence="8">Mucus binding protein</fullName>
    </submittedName>
</protein>
<feature type="compositionally biased region" description="Polar residues" evidence="5">
    <location>
        <begin position="1"/>
        <end position="10"/>
    </location>
</feature>
<keyword evidence="6" id="KW-1133">Transmembrane helix</keyword>
<keyword evidence="6" id="KW-0472">Membrane</keyword>
<feature type="compositionally biased region" description="Basic and acidic residues" evidence="5">
    <location>
        <begin position="367"/>
        <end position="376"/>
    </location>
</feature>
<dbReference type="InterPro" id="IPR041558">
    <property type="entry name" value="MucBP_2"/>
</dbReference>
<dbReference type="PATRIC" id="fig|1423748.3.peg.690"/>
<dbReference type="EMBL" id="AZEL01000012">
    <property type="protein sequence ID" value="KRL24098.1"/>
    <property type="molecule type" value="Genomic_DNA"/>
</dbReference>
<dbReference type="AlphaFoldDB" id="A0A0R1P2Q0"/>
<feature type="region of interest" description="Disordered" evidence="5">
    <location>
        <begin position="281"/>
        <end position="444"/>
    </location>
</feature>
<proteinExistence type="predicted"/>
<keyword evidence="4" id="KW-0572">Peptidoglycan-anchor</keyword>
<dbReference type="InterPro" id="IPR041495">
    <property type="entry name" value="Mub_B2"/>
</dbReference>
<evidence type="ECO:0000256" key="5">
    <source>
        <dbReference type="SAM" id="MobiDB-lite"/>
    </source>
</evidence>
<dbReference type="NCBIfam" id="TIGR01167">
    <property type="entry name" value="LPXTG_anchor"/>
    <property type="match status" value="1"/>
</dbReference>
<name>A0A0R1P2Q0_9LACO</name>
<evidence type="ECO:0000256" key="4">
    <source>
        <dbReference type="ARBA" id="ARBA00023088"/>
    </source>
</evidence>
<keyword evidence="3" id="KW-0732">Signal</keyword>
<dbReference type="Pfam" id="PF17965">
    <property type="entry name" value="MucBP_2"/>
    <property type="match status" value="1"/>
</dbReference>
<reference evidence="8 9" key="1">
    <citation type="journal article" date="2015" name="Genome Announc.">
        <title>Expanding the biotechnology potential of lactobacilli through comparative genomics of 213 strains and associated genera.</title>
        <authorList>
            <person name="Sun Z."/>
            <person name="Harris H.M."/>
            <person name="McCann A."/>
            <person name="Guo C."/>
            <person name="Argimon S."/>
            <person name="Zhang W."/>
            <person name="Yang X."/>
            <person name="Jeffery I.B."/>
            <person name="Cooney J.C."/>
            <person name="Kagawa T.F."/>
            <person name="Liu W."/>
            <person name="Song Y."/>
            <person name="Salvetti E."/>
            <person name="Wrobel A."/>
            <person name="Rasinkangas P."/>
            <person name="Parkhill J."/>
            <person name="Rea M.C."/>
            <person name="O'Sullivan O."/>
            <person name="Ritari J."/>
            <person name="Douillard F.P."/>
            <person name="Paul Ross R."/>
            <person name="Yang R."/>
            <person name="Briner A.E."/>
            <person name="Felis G.E."/>
            <person name="de Vos W.M."/>
            <person name="Barrangou R."/>
            <person name="Klaenhammer T.R."/>
            <person name="Caufield P.W."/>
            <person name="Cui Y."/>
            <person name="Zhang H."/>
            <person name="O'Toole P.W."/>
        </authorList>
    </citation>
    <scope>NUCLEOTIDE SEQUENCE [LARGE SCALE GENOMIC DNA]</scope>
    <source>
        <strain evidence="8 9">DSM 10532</strain>
    </source>
</reference>
<evidence type="ECO:0000256" key="6">
    <source>
        <dbReference type="SAM" id="Phobius"/>
    </source>
</evidence>
<feature type="domain" description="Gram-positive cocci surface proteins LPxTG" evidence="7">
    <location>
        <begin position="438"/>
        <end position="474"/>
    </location>
</feature>
<dbReference type="PROSITE" id="PS50847">
    <property type="entry name" value="GRAM_POS_ANCHORING"/>
    <property type="match status" value="1"/>
</dbReference>
<evidence type="ECO:0000256" key="2">
    <source>
        <dbReference type="ARBA" id="ARBA00022525"/>
    </source>
</evidence>
<feature type="compositionally biased region" description="Polar residues" evidence="5">
    <location>
        <begin position="301"/>
        <end position="311"/>
    </location>
</feature>
<feature type="region of interest" description="Disordered" evidence="5">
    <location>
        <begin position="1"/>
        <end position="40"/>
    </location>
</feature>
<evidence type="ECO:0000256" key="1">
    <source>
        <dbReference type="ARBA" id="ARBA00022512"/>
    </source>
</evidence>
<evidence type="ECO:0000313" key="9">
    <source>
        <dbReference type="Proteomes" id="UP000051311"/>
    </source>
</evidence>
<evidence type="ECO:0000256" key="3">
    <source>
        <dbReference type="ARBA" id="ARBA00022729"/>
    </source>
</evidence>
<dbReference type="STRING" id="1423748.FC37_GL000658"/>
<feature type="transmembrane region" description="Helical" evidence="6">
    <location>
        <begin position="448"/>
        <end position="467"/>
    </location>
</feature>
<feature type="compositionally biased region" description="Polar residues" evidence="5">
    <location>
        <begin position="428"/>
        <end position="443"/>
    </location>
</feature>
<keyword evidence="1" id="KW-0134">Cell wall</keyword>
<keyword evidence="2" id="KW-0964">Secreted</keyword>